<sequence>MSQLRPQPDLSLSVGQALLDAGCVKFRTDEPFRLPSGWASPVYIDCRRLISFPLLRKALIQRGLTLLRERNRLGGIDAVVGAESSGIAFGAWMADALALPLLYVRKEAKGLGPASQIEGAVNAGDRVLLVDDMMAAARSKRIFCEALAAAGAVVTDIFVVFDYGTFPTESTLAPWQAKIHSLANWQDILQAARGSGNVDSRGIDELQRFLADPARWSRDHGGIGAGETQR</sequence>
<feature type="binding site" description="in other chain" evidence="6">
    <location>
        <begin position="131"/>
        <end position="139"/>
    </location>
    <ligand>
        <name>5-phospho-alpha-D-ribose 1-diphosphate</name>
        <dbReference type="ChEBI" id="CHEBI:58017"/>
        <note>ligand shared between dimeric partners</note>
    </ligand>
</feature>
<keyword evidence="6" id="KW-0460">Magnesium</keyword>
<dbReference type="InterPro" id="IPR023031">
    <property type="entry name" value="OPRT"/>
</dbReference>
<evidence type="ECO:0000256" key="5">
    <source>
        <dbReference type="ARBA" id="ARBA00022975"/>
    </source>
</evidence>
<comment type="catalytic activity">
    <reaction evidence="6">
        <text>orotidine 5'-phosphate + diphosphate = orotate + 5-phospho-alpha-D-ribose 1-diphosphate</text>
        <dbReference type="Rhea" id="RHEA:10380"/>
        <dbReference type="ChEBI" id="CHEBI:30839"/>
        <dbReference type="ChEBI" id="CHEBI:33019"/>
        <dbReference type="ChEBI" id="CHEBI:57538"/>
        <dbReference type="ChEBI" id="CHEBI:58017"/>
        <dbReference type="EC" id="2.4.2.10"/>
    </reaction>
</comment>
<evidence type="ECO:0000313" key="8">
    <source>
        <dbReference type="EMBL" id="QOT77987.1"/>
    </source>
</evidence>
<dbReference type="GO" id="GO:0000287">
    <property type="term" value="F:magnesium ion binding"/>
    <property type="evidence" value="ECO:0007669"/>
    <property type="project" value="UniProtKB-UniRule"/>
</dbReference>
<comment type="cofactor">
    <cofactor evidence="6">
        <name>Mg(2+)</name>
        <dbReference type="ChEBI" id="CHEBI:18420"/>
    </cofactor>
</comment>
<accession>A0A643FVV6</accession>
<keyword evidence="4 6" id="KW-0808">Transferase</keyword>
<dbReference type="GeneID" id="98400884"/>
<dbReference type="UniPathway" id="UPA00070">
    <property type="reaction ID" value="UER00119"/>
</dbReference>
<dbReference type="InterPro" id="IPR029057">
    <property type="entry name" value="PRTase-like"/>
</dbReference>
<reference evidence="8 9" key="1">
    <citation type="submission" date="2020-10" db="EMBL/GenBank/DDBJ databases">
        <title>Complete genome sequence of Cupriavidus basilensis CCUG 49340T.</title>
        <authorList>
            <person name="Salva-Serra F."/>
            <person name="Donoso R.A."/>
            <person name="Cho K.H."/>
            <person name="Yoo J.A."/>
            <person name="Lee K."/>
            <person name="Yoon S.-H."/>
            <person name="Perez-Pantoja D."/>
            <person name="Moore E.R.B."/>
        </authorList>
    </citation>
    <scope>NUCLEOTIDE SEQUENCE [LARGE SCALE GENOMIC DNA]</scope>
    <source>
        <strain evidence="9">CCUG 49340</strain>
    </source>
</reference>
<dbReference type="Proteomes" id="UP000397656">
    <property type="component" value="Chromosome 1"/>
</dbReference>
<dbReference type="SUPFAM" id="SSF53271">
    <property type="entry name" value="PRTase-like"/>
    <property type="match status" value="1"/>
</dbReference>
<dbReference type="Gene3D" id="3.40.50.2020">
    <property type="match status" value="1"/>
</dbReference>
<evidence type="ECO:0000259" key="7">
    <source>
        <dbReference type="Pfam" id="PF00156"/>
    </source>
</evidence>
<dbReference type="HAMAP" id="MF_01208">
    <property type="entry name" value="PyrE"/>
    <property type="match status" value="1"/>
</dbReference>
<dbReference type="PANTHER" id="PTHR19278:SF9">
    <property type="entry name" value="URIDINE 5'-MONOPHOSPHATE SYNTHASE"/>
    <property type="match status" value="1"/>
</dbReference>
<feature type="binding site" evidence="6">
    <location>
        <position position="105"/>
    </location>
    <ligand>
        <name>5-phospho-alpha-D-ribose 1-diphosphate</name>
        <dbReference type="ChEBI" id="CHEBI:58017"/>
        <note>ligand shared between dimeric partners</note>
    </ligand>
</feature>
<protein>
    <recommendedName>
        <fullName evidence="2 6">Orotate phosphoribosyltransferase</fullName>
        <shortName evidence="6">OPRT</shortName>
        <shortName evidence="6">OPRTase</shortName>
        <ecNumber evidence="2 6">2.4.2.10</ecNumber>
    </recommendedName>
</protein>
<dbReference type="AlphaFoldDB" id="A0A643FVV6"/>
<proteinExistence type="inferred from homology"/>
<keyword evidence="5 6" id="KW-0665">Pyrimidine biosynthesis</keyword>
<evidence type="ECO:0000256" key="2">
    <source>
        <dbReference type="ARBA" id="ARBA00011971"/>
    </source>
</evidence>
<dbReference type="EC" id="2.4.2.10" evidence="2 6"/>
<dbReference type="GO" id="GO:0004588">
    <property type="term" value="F:orotate phosphoribosyltransferase activity"/>
    <property type="evidence" value="ECO:0007669"/>
    <property type="project" value="UniProtKB-UniRule"/>
</dbReference>
<keyword evidence="3 6" id="KW-0328">Glycosyltransferase</keyword>
<organism evidence="8 9">
    <name type="scientific">Cupriavidus basilensis</name>
    <dbReference type="NCBI Taxonomy" id="68895"/>
    <lineage>
        <taxon>Bacteria</taxon>
        <taxon>Pseudomonadati</taxon>
        <taxon>Pseudomonadota</taxon>
        <taxon>Betaproteobacteria</taxon>
        <taxon>Burkholderiales</taxon>
        <taxon>Burkholderiaceae</taxon>
        <taxon>Cupriavidus</taxon>
    </lineage>
</organism>
<dbReference type="EMBL" id="CP062803">
    <property type="protein sequence ID" value="QOT77987.1"/>
    <property type="molecule type" value="Genomic_DNA"/>
</dbReference>
<feature type="binding site" evidence="6">
    <location>
        <position position="109"/>
    </location>
    <ligand>
        <name>5-phospho-alpha-D-ribose 1-diphosphate</name>
        <dbReference type="ChEBI" id="CHEBI:58017"/>
        <note>ligand shared between dimeric partners</note>
    </ligand>
</feature>
<dbReference type="GO" id="GO:0019856">
    <property type="term" value="P:pyrimidine nucleobase biosynthetic process"/>
    <property type="evidence" value="ECO:0007669"/>
    <property type="project" value="TreeGrafter"/>
</dbReference>
<evidence type="ECO:0000256" key="6">
    <source>
        <dbReference type="HAMAP-Rule" id="MF_01208"/>
    </source>
</evidence>
<feature type="domain" description="Phosphoribosyltransferase" evidence="7">
    <location>
        <begin position="62"/>
        <end position="162"/>
    </location>
</feature>
<evidence type="ECO:0000256" key="1">
    <source>
        <dbReference type="ARBA" id="ARBA00004889"/>
    </source>
</evidence>
<dbReference type="PANTHER" id="PTHR19278">
    <property type="entry name" value="OROTATE PHOSPHORIBOSYLTRANSFERASE"/>
    <property type="match status" value="1"/>
</dbReference>
<feature type="binding site" description="in other chain" evidence="6">
    <location>
        <position position="106"/>
    </location>
    <ligand>
        <name>5-phospho-alpha-D-ribose 1-diphosphate</name>
        <dbReference type="ChEBI" id="CHEBI:58017"/>
        <note>ligand shared between dimeric partners</note>
    </ligand>
</feature>
<dbReference type="RefSeq" id="WP_150985812.1">
    <property type="nucleotide sequence ID" value="NZ_CP062803.1"/>
</dbReference>
<evidence type="ECO:0000313" key="9">
    <source>
        <dbReference type="Proteomes" id="UP000397656"/>
    </source>
</evidence>
<comment type="function">
    <text evidence="6">Catalyzes the transfer of a ribosyl phosphate group from 5-phosphoribose 1-diphosphate to orotate, leading to the formation of orotidine monophosphate (OMP).</text>
</comment>
<comment type="subunit">
    <text evidence="6">Homodimer.</text>
</comment>
<evidence type="ECO:0000256" key="3">
    <source>
        <dbReference type="ARBA" id="ARBA00022676"/>
    </source>
</evidence>
<dbReference type="GO" id="GO:0044205">
    <property type="term" value="P:'de novo' UMP biosynthetic process"/>
    <property type="evidence" value="ECO:0007669"/>
    <property type="project" value="UniProtKB-UniRule"/>
</dbReference>
<dbReference type="Pfam" id="PF00156">
    <property type="entry name" value="Pribosyltran"/>
    <property type="match status" value="1"/>
</dbReference>
<comment type="pathway">
    <text evidence="1 6">Pyrimidine metabolism; UMP biosynthesis via de novo pathway; UMP from orotate: step 1/2.</text>
</comment>
<comment type="similarity">
    <text evidence="6">Belongs to the purine/pyrimidine phosphoribosyltransferase family. PyrE subfamily.</text>
</comment>
<comment type="caution">
    <text evidence="6">Lacks conserved residue(s) required for the propagation of feature annotation.</text>
</comment>
<gene>
    <name evidence="6" type="primary">pyrE</name>
    <name evidence="8" type="ORF">F7R26_008205</name>
</gene>
<dbReference type="CDD" id="cd06223">
    <property type="entry name" value="PRTases_typeI"/>
    <property type="match status" value="1"/>
</dbReference>
<dbReference type="InterPro" id="IPR000836">
    <property type="entry name" value="PRTase_dom"/>
</dbReference>
<evidence type="ECO:0000256" key="4">
    <source>
        <dbReference type="ARBA" id="ARBA00022679"/>
    </source>
</evidence>
<name>A0A643FVV6_9BURK</name>